<evidence type="ECO:0000256" key="2">
    <source>
        <dbReference type="ARBA" id="ARBA00022598"/>
    </source>
</evidence>
<dbReference type="OrthoDB" id="9778383at2"/>
<dbReference type="InterPro" id="IPR000873">
    <property type="entry name" value="AMP-dep_synth/lig_dom"/>
</dbReference>
<dbReference type="CDD" id="cd05936">
    <property type="entry name" value="FC-FACS_FadD_like"/>
    <property type="match status" value="1"/>
</dbReference>
<evidence type="ECO:0000313" key="5">
    <source>
        <dbReference type="EMBL" id="BAT70992.1"/>
    </source>
</evidence>
<evidence type="ECO:0000259" key="3">
    <source>
        <dbReference type="Pfam" id="PF00501"/>
    </source>
</evidence>
<dbReference type="Gene3D" id="3.30.300.30">
    <property type="match status" value="1"/>
</dbReference>
<dbReference type="InterPro" id="IPR025110">
    <property type="entry name" value="AMP-bd_C"/>
</dbReference>
<dbReference type="Gene3D" id="3.40.50.980">
    <property type="match status" value="2"/>
</dbReference>
<organism evidence="5 6">
    <name type="scientific">Thermosulfidibacter takaii (strain DSM 17441 / JCM 13301 / NBRC 103674 / ABI70S6)</name>
    <dbReference type="NCBI Taxonomy" id="1298851"/>
    <lineage>
        <taxon>Bacteria</taxon>
        <taxon>Pseudomonadati</taxon>
        <taxon>Thermosulfidibacterota</taxon>
        <taxon>Thermosulfidibacteria</taxon>
        <taxon>Thermosulfidibacterales</taxon>
        <taxon>Thermosulfidibacteraceae</taxon>
    </lineage>
</organism>
<dbReference type="SUPFAM" id="SSF56801">
    <property type="entry name" value="Acetyl-CoA synthetase-like"/>
    <property type="match status" value="1"/>
</dbReference>
<dbReference type="STRING" id="1298851.TST_0182"/>
<keyword evidence="6" id="KW-1185">Reference proteome</keyword>
<dbReference type="InterPro" id="IPR045851">
    <property type="entry name" value="AMP-bd_C_sf"/>
</dbReference>
<comment type="similarity">
    <text evidence="1">Belongs to the ATP-dependent AMP-binding enzyme family.</text>
</comment>
<evidence type="ECO:0000313" key="6">
    <source>
        <dbReference type="Proteomes" id="UP000063234"/>
    </source>
</evidence>
<feature type="domain" description="AMP-dependent synthetase/ligase" evidence="3">
    <location>
        <begin position="31"/>
        <end position="413"/>
    </location>
</feature>
<dbReference type="Pfam" id="PF00501">
    <property type="entry name" value="AMP-binding"/>
    <property type="match status" value="1"/>
</dbReference>
<dbReference type="GO" id="GO:0004467">
    <property type="term" value="F:long-chain fatty acid-CoA ligase activity"/>
    <property type="evidence" value="ECO:0007669"/>
    <property type="project" value="UniProtKB-EC"/>
</dbReference>
<name>A0A0S3QRM5_THET7</name>
<evidence type="ECO:0000259" key="4">
    <source>
        <dbReference type="Pfam" id="PF13193"/>
    </source>
</evidence>
<dbReference type="PANTHER" id="PTHR24096:SF149">
    <property type="entry name" value="AMP-BINDING DOMAIN-CONTAINING PROTEIN-RELATED"/>
    <property type="match status" value="1"/>
</dbReference>
<dbReference type="Proteomes" id="UP000063234">
    <property type="component" value="Chromosome"/>
</dbReference>
<accession>A0A0S3QRM5</accession>
<keyword evidence="2 5" id="KW-0436">Ligase</keyword>
<proteinExistence type="inferred from homology"/>
<feature type="domain" description="AMP-binding enzyme C-terminal" evidence="4">
    <location>
        <begin position="463"/>
        <end position="538"/>
    </location>
</feature>
<dbReference type="EMBL" id="AP013035">
    <property type="protein sequence ID" value="BAT70992.1"/>
    <property type="molecule type" value="Genomic_DNA"/>
</dbReference>
<dbReference type="KEGG" id="ttk:TST_0182"/>
<dbReference type="InterPro" id="IPR020845">
    <property type="entry name" value="AMP-binding_CS"/>
</dbReference>
<sequence>MQEKRWHRFYDKHVPKHIEYPNWCIFELLDRSTVAYPQNIATFFFGRKLLYWELASLTNSFAKSLQQLGIDADSKVALLLPNFPGYLIAYYGILKTGAVVVPLNPLYAEEELEYQLSDSGVSALVTIPQFASKACKLAQKLRLKFVVISSISAYLPWHLRIPFWFKEKAQLKEVDVNVPVYFLEKLVSKKYIDFKPVRKDPSELGVLIYSGGTTGVAKGIMLSHFAVVANAMQIAAWGDLNSNERILAVLPLFHGYGMNVCMNAPIYSGMSIILLPRFNPKLMAKTIHKYKPTMTAVVPTILTALANLPDISRYNFTSLKAVWVGAAPLTEATKDEFEKKAKCKVIEGYGLTEAVTAQMANPYKGVHKVGSIGIPFPDVDAKIVSLEDGVTEMPPNTPGEIVLKTPTVMMGYFNKPEATEEVLKDGWLYTGDIGYMDDDGYFYITDRKKDLIIVGGFNVFPSEVDEVLYKHPKVKEGITVGIPDPYKGEKIKVYVVLKEGVEATEEEFIEFFRKHLAPYKVPSEVEFRKELPKSAIGKILRKVLREEEIKKMKEPDGETAK</sequence>
<protein>
    <submittedName>
        <fullName evidence="5">Long-chain acyl-CoA synthetase</fullName>
        <ecNumber evidence="5">6.2.1.3</ecNumber>
    </submittedName>
</protein>
<gene>
    <name evidence="5" type="ORF">TST_0182</name>
</gene>
<dbReference type="Gene3D" id="2.30.38.10">
    <property type="entry name" value="Luciferase, Domain 3"/>
    <property type="match status" value="1"/>
</dbReference>
<reference evidence="6" key="1">
    <citation type="journal article" date="2018" name="Science">
        <title>A primordial and reversible TCA cycle in a facultatively chemolithoautotrophic thermophile.</title>
        <authorList>
            <person name="Nunoura T."/>
            <person name="Chikaraishi Y."/>
            <person name="Izaki R."/>
            <person name="Suwa T."/>
            <person name="Sato T."/>
            <person name="Harada T."/>
            <person name="Mori K."/>
            <person name="Kato Y."/>
            <person name="Miyazaki M."/>
            <person name="Shimamura S."/>
            <person name="Yanagawa K."/>
            <person name="Shuto A."/>
            <person name="Ohkouchi N."/>
            <person name="Fujita N."/>
            <person name="Takaki Y."/>
            <person name="Atomi H."/>
            <person name="Takai K."/>
        </authorList>
    </citation>
    <scope>NUCLEOTIDE SEQUENCE [LARGE SCALE GENOMIC DNA]</scope>
    <source>
        <strain evidence="6">DSM 17441 / JCM 13301 / NBRC 103674 / ABI70S6</strain>
    </source>
</reference>
<dbReference type="PATRIC" id="fig|1298851.3.peg.185"/>
<dbReference type="PANTHER" id="PTHR24096">
    <property type="entry name" value="LONG-CHAIN-FATTY-ACID--COA LIGASE"/>
    <property type="match status" value="1"/>
</dbReference>
<dbReference type="EC" id="6.2.1.3" evidence="5"/>
<evidence type="ECO:0000256" key="1">
    <source>
        <dbReference type="ARBA" id="ARBA00006432"/>
    </source>
</evidence>
<dbReference type="PROSITE" id="PS00455">
    <property type="entry name" value="AMP_BINDING"/>
    <property type="match status" value="1"/>
</dbReference>
<dbReference type="Pfam" id="PF13193">
    <property type="entry name" value="AMP-binding_C"/>
    <property type="match status" value="1"/>
</dbReference>
<dbReference type="RefSeq" id="WP_068548795.1">
    <property type="nucleotide sequence ID" value="NZ_AP013035.1"/>
</dbReference>
<dbReference type="AlphaFoldDB" id="A0A0S3QRM5"/>